<proteinExistence type="predicted"/>
<sequence length="103" mass="11225">MPTSTRPFEILFDLTNDTNVEIMFEMTSQSGRRIPSSILLGSGKSVSLVLEAGSTYNYTLQTSKRVWQISVKSWQDLSLIMSSVLSGSIPPSTLSGGISCSSW</sequence>
<comment type="caution">
    <text evidence="1">The sequence shown here is derived from an EMBL/GenBank/DDBJ whole genome shotgun (WGS) entry which is preliminary data.</text>
</comment>
<evidence type="ECO:0000313" key="2">
    <source>
        <dbReference type="Proteomes" id="UP000772434"/>
    </source>
</evidence>
<reference evidence="1" key="1">
    <citation type="submission" date="2020-11" db="EMBL/GenBank/DDBJ databases">
        <authorList>
            <consortium name="DOE Joint Genome Institute"/>
            <person name="Ahrendt S."/>
            <person name="Riley R."/>
            <person name="Andreopoulos W."/>
            <person name="Labutti K."/>
            <person name="Pangilinan J."/>
            <person name="Ruiz-Duenas F.J."/>
            <person name="Barrasa J.M."/>
            <person name="Sanchez-Garcia M."/>
            <person name="Camarero S."/>
            <person name="Miyauchi S."/>
            <person name="Serrano A."/>
            <person name="Linde D."/>
            <person name="Babiker R."/>
            <person name="Drula E."/>
            <person name="Ayuso-Fernandez I."/>
            <person name="Pacheco R."/>
            <person name="Padilla G."/>
            <person name="Ferreira P."/>
            <person name="Barriuso J."/>
            <person name="Kellner H."/>
            <person name="Castanera R."/>
            <person name="Alfaro M."/>
            <person name="Ramirez L."/>
            <person name="Pisabarro A.G."/>
            <person name="Kuo A."/>
            <person name="Tritt A."/>
            <person name="Lipzen A."/>
            <person name="He G."/>
            <person name="Yan M."/>
            <person name="Ng V."/>
            <person name="Cullen D."/>
            <person name="Martin F."/>
            <person name="Rosso M.-N."/>
            <person name="Henrissat B."/>
            <person name="Hibbett D."/>
            <person name="Martinez A.T."/>
            <person name="Grigoriev I.V."/>
        </authorList>
    </citation>
    <scope>NUCLEOTIDE SEQUENCE</scope>
    <source>
        <strain evidence="1">AH 40177</strain>
    </source>
</reference>
<gene>
    <name evidence="1" type="ORF">BDP27DRAFT_1326042</name>
</gene>
<name>A0A9P5U7R7_9AGAR</name>
<evidence type="ECO:0000313" key="1">
    <source>
        <dbReference type="EMBL" id="KAF9069122.1"/>
    </source>
</evidence>
<keyword evidence="2" id="KW-1185">Reference proteome</keyword>
<protein>
    <submittedName>
        <fullName evidence="1">Uncharacterized protein</fullName>
    </submittedName>
</protein>
<accession>A0A9P5U7R7</accession>
<dbReference type="Proteomes" id="UP000772434">
    <property type="component" value="Unassembled WGS sequence"/>
</dbReference>
<dbReference type="OrthoDB" id="3249150at2759"/>
<organism evidence="1 2">
    <name type="scientific">Rhodocollybia butyracea</name>
    <dbReference type="NCBI Taxonomy" id="206335"/>
    <lineage>
        <taxon>Eukaryota</taxon>
        <taxon>Fungi</taxon>
        <taxon>Dikarya</taxon>
        <taxon>Basidiomycota</taxon>
        <taxon>Agaricomycotina</taxon>
        <taxon>Agaricomycetes</taxon>
        <taxon>Agaricomycetidae</taxon>
        <taxon>Agaricales</taxon>
        <taxon>Marasmiineae</taxon>
        <taxon>Omphalotaceae</taxon>
        <taxon>Rhodocollybia</taxon>
    </lineage>
</organism>
<dbReference type="AlphaFoldDB" id="A0A9P5U7R7"/>
<dbReference type="EMBL" id="JADNRY010000054">
    <property type="protein sequence ID" value="KAF9069122.1"/>
    <property type="molecule type" value="Genomic_DNA"/>
</dbReference>